<evidence type="ECO:0000256" key="3">
    <source>
        <dbReference type="RuleBase" id="RU003476"/>
    </source>
</evidence>
<dbReference type="PANTHER" id="PTHR43736">
    <property type="entry name" value="ADP-RIBOSE PYROPHOSPHATASE"/>
    <property type="match status" value="1"/>
</dbReference>
<dbReference type="PANTHER" id="PTHR43736:SF1">
    <property type="entry name" value="DIHYDRONEOPTERIN TRIPHOSPHATE DIPHOSPHATASE"/>
    <property type="match status" value="1"/>
</dbReference>
<dbReference type="AlphaFoldDB" id="A0A3N4R3Y6"/>
<proteinExistence type="inferred from homology"/>
<dbReference type="RefSeq" id="WP_123821657.1">
    <property type="nucleotide sequence ID" value="NZ_RKQG01000004.1"/>
</dbReference>
<organism evidence="5 6">
    <name type="scientific">Kitasatospora cineracea</name>
    <dbReference type="NCBI Taxonomy" id="88074"/>
    <lineage>
        <taxon>Bacteria</taxon>
        <taxon>Bacillati</taxon>
        <taxon>Actinomycetota</taxon>
        <taxon>Actinomycetes</taxon>
        <taxon>Kitasatosporales</taxon>
        <taxon>Streptomycetaceae</taxon>
        <taxon>Kitasatospora</taxon>
    </lineage>
</organism>
<dbReference type="EMBL" id="RKQG01000004">
    <property type="protein sequence ID" value="RPE27306.1"/>
    <property type="molecule type" value="Genomic_DNA"/>
</dbReference>
<dbReference type="GO" id="GO:0016787">
    <property type="term" value="F:hydrolase activity"/>
    <property type="evidence" value="ECO:0007669"/>
    <property type="project" value="UniProtKB-KW"/>
</dbReference>
<dbReference type="InterPro" id="IPR000086">
    <property type="entry name" value="NUDIX_hydrolase_dom"/>
</dbReference>
<protein>
    <submittedName>
        <fullName evidence="5">8-oxo-dGTP diphosphatase</fullName>
    </submittedName>
</protein>
<keyword evidence="6" id="KW-1185">Reference proteome</keyword>
<evidence type="ECO:0000256" key="2">
    <source>
        <dbReference type="ARBA" id="ARBA00022801"/>
    </source>
</evidence>
<reference evidence="5 6" key="1">
    <citation type="submission" date="2018-11" db="EMBL/GenBank/DDBJ databases">
        <title>Sequencing the genomes of 1000 actinobacteria strains.</title>
        <authorList>
            <person name="Klenk H.-P."/>
        </authorList>
    </citation>
    <scope>NUCLEOTIDE SEQUENCE [LARGE SCALE GENOMIC DNA]</scope>
    <source>
        <strain evidence="5 6">DSM 44781</strain>
    </source>
</reference>
<dbReference type="Gene3D" id="3.90.79.10">
    <property type="entry name" value="Nucleoside Triphosphate Pyrophosphohydrolase"/>
    <property type="match status" value="1"/>
</dbReference>
<dbReference type="InterPro" id="IPR020084">
    <property type="entry name" value="NUDIX_hydrolase_CS"/>
</dbReference>
<dbReference type="PROSITE" id="PS00893">
    <property type="entry name" value="NUDIX_BOX"/>
    <property type="match status" value="1"/>
</dbReference>
<evidence type="ECO:0000313" key="6">
    <source>
        <dbReference type="Proteomes" id="UP000266906"/>
    </source>
</evidence>
<sequence>MRDETIRYTADVVCVRDHHVLLIERGHPPYQGLLALPGGHVDSGETALQAAVRELKEETGVEVSESDLTFTGLYDAPDRDPRGRYVGAAYLVEVPANTQATAGDDAAAIQWVPLHNLPQHLAFDHDQVLADALRATS</sequence>
<dbReference type="InterPro" id="IPR015797">
    <property type="entry name" value="NUDIX_hydrolase-like_dom_sf"/>
</dbReference>
<dbReference type="PRINTS" id="PR00502">
    <property type="entry name" value="NUDIXFAMILY"/>
</dbReference>
<dbReference type="Pfam" id="PF00293">
    <property type="entry name" value="NUDIX"/>
    <property type="match status" value="1"/>
</dbReference>
<comment type="caution">
    <text evidence="5">The sequence shown here is derived from an EMBL/GenBank/DDBJ whole genome shotgun (WGS) entry which is preliminary data.</text>
</comment>
<dbReference type="SUPFAM" id="SSF55811">
    <property type="entry name" value="Nudix"/>
    <property type="match status" value="1"/>
</dbReference>
<evidence type="ECO:0000259" key="4">
    <source>
        <dbReference type="PROSITE" id="PS51462"/>
    </source>
</evidence>
<feature type="domain" description="Nudix hydrolase" evidence="4">
    <location>
        <begin position="5"/>
        <end position="135"/>
    </location>
</feature>
<dbReference type="CDD" id="cd18873">
    <property type="entry name" value="NUDIX_NadM_like"/>
    <property type="match status" value="1"/>
</dbReference>
<dbReference type="Proteomes" id="UP000266906">
    <property type="component" value="Unassembled WGS sequence"/>
</dbReference>
<dbReference type="InterPro" id="IPR020476">
    <property type="entry name" value="Nudix_hydrolase"/>
</dbReference>
<gene>
    <name evidence="5" type="ORF">EDD38_7451</name>
</gene>
<comment type="similarity">
    <text evidence="1 3">Belongs to the Nudix hydrolase family.</text>
</comment>
<dbReference type="PROSITE" id="PS51462">
    <property type="entry name" value="NUDIX"/>
    <property type="match status" value="1"/>
</dbReference>
<keyword evidence="2 3" id="KW-0378">Hydrolase</keyword>
<evidence type="ECO:0000313" key="5">
    <source>
        <dbReference type="EMBL" id="RPE27306.1"/>
    </source>
</evidence>
<name>A0A3N4R3Y6_9ACTN</name>
<accession>A0A3N4R3Y6</accession>
<evidence type="ECO:0000256" key="1">
    <source>
        <dbReference type="ARBA" id="ARBA00005582"/>
    </source>
</evidence>